<dbReference type="RefSeq" id="WP_146445850.1">
    <property type="nucleotide sequence ID" value="NZ_SJPR01000004.1"/>
</dbReference>
<keyword evidence="3" id="KW-0804">Transcription</keyword>
<dbReference type="Proteomes" id="UP000317421">
    <property type="component" value="Unassembled WGS sequence"/>
</dbReference>
<dbReference type="InterPro" id="IPR011991">
    <property type="entry name" value="ArsR-like_HTH"/>
</dbReference>
<evidence type="ECO:0000256" key="3">
    <source>
        <dbReference type="ARBA" id="ARBA00023163"/>
    </source>
</evidence>
<accession>A0A5C6A936</accession>
<dbReference type="InterPro" id="IPR001845">
    <property type="entry name" value="HTH_ArsR_DNA-bd_dom"/>
</dbReference>
<feature type="domain" description="HTH arsR-type" evidence="4">
    <location>
        <begin position="1"/>
        <end position="91"/>
    </location>
</feature>
<dbReference type="PRINTS" id="PR00778">
    <property type="entry name" value="HTHARSR"/>
</dbReference>
<dbReference type="InterPro" id="IPR036388">
    <property type="entry name" value="WH-like_DNA-bd_sf"/>
</dbReference>
<gene>
    <name evidence="5" type="primary">sdpR_2</name>
    <name evidence="5" type="ORF">Pla108_31410</name>
</gene>
<proteinExistence type="predicted"/>
<dbReference type="GO" id="GO:0003700">
    <property type="term" value="F:DNA-binding transcription factor activity"/>
    <property type="evidence" value="ECO:0007669"/>
    <property type="project" value="InterPro"/>
</dbReference>
<keyword evidence="1" id="KW-0805">Transcription regulation</keyword>
<name>A0A5C6A936_9BACT</name>
<protein>
    <submittedName>
        <fullName evidence="5">Transcriptional repressor SdpR</fullName>
    </submittedName>
</protein>
<dbReference type="PROSITE" id="PS50987">
    <property type="entry name" value="HTH_ARSR_2"/>
    <property type="match status" value="1"/>
</dbReference>
<evidence type="ECO:0000259" key="4">
    <source>
        <dbReference type="PROSITE" id="PS50987"/>
    </source>
</evidence>
<dbReference type="Pfam" id="PF12840">
    <property type="entry name" value="HTH_20"/>
    <property type="match status" value="1"/>
</dbReference>
<dbReference type="Gene3D" id="1.10.10.10">
    <property type="entry name" value="Winged helix-like DNA-binding domain superfamily/Winged helix DNA-binding domain"/>
    <property type="match status" value="1"/>
</dbReference>
<dbReference type="CDD" id="cd00090">
    <property type="entry name" value="HTH_ARSR"/>
    <property type="match status" value="1"/>
</dbReference>
<dbReference type="NCBIfam" id="NF033788">
    <property type="entry name" value="HTH_metalloreg"/>
    <property type="match status" value="1"/>
</dbReference>
<dbReference type="PANTHER" id="PTHR33154:SF33">
    <property type="entry name" value="TRANSCRIPTIONAL REPRESSOR SDPR"/>
    <property type="match status" value="1"/>
</dbReference>
<keyword evidence="2" id="KW-0238">DNA-binding</keyword>
<dbReference type="OrthoDB" id="9799175at2"/>
<dbReference type="PANTHER" id="PTHR33154">
    <property type="entry name" value="TRANSCRIPTIONAL REGULATOR, ARSR FAMILY"/>
    <property type="match status" value="1"/>
</dbReference>
<dbReference type="GO" id="GO:0003677">
    <property type="term" value="F:DNA binding"/>
    <property type="evidence" value="ECO:0007669"/>
    <property type="project" value="UniProtKB-KW"/>
</dbReference>
<sequence length="115" mass="13204">MQDNDAIWKALADPTRREVLDALRDGPKLTGEIVERFPHLSRFGVMKHLDVLREAGLVLTREEGRKRINSLNAAPLRKVVERWISKYDGFWANTLLRVKDDAEEAAAPKTRRKKA</sequence>
<evidence type="ECO:0000313" key="6">
    <source>
        <dbReference type="Proteomes" id="UP000317421"/>
    </source>
</evidence>
<evidence type="ECO:0000256" key="2">
    <source>
        <dbReference type="ARBA" id="ARBA00023125"/>
    </source>
</evidence>
<dbReference type="InterPro" id="IPR051081">
    <property type="entry name" value="HTH_MetalResp_TranReg"/>
</dbReference>
<dbReference type="AlphaFoldDB" id="A0A5C6A936"/>
<evidence type="ECO:0000256" key="1">
    <source>
        <dbReference type="ARBA" id="ARBA00023015"/>
    </source>
</evidence>
<dbReference type="InterPro" id="IPR036390">
    <property type="entry name" value="WH_DNA-bd_sf"/>
</dbReference>
<organism evidence="5 6">
    <name type="scientific">Botrimarina colliarenosi</name>
    <dbReference type="NCBI Taxonomy" id="2528001"/>
    <lineage>
        <taxon>Bacteria</taxon>
        <taxon>Pseudomonadati</taxon>
        <taxon>Planctomycetota</taxon>
        <taxon>Planctomycetia</taxon>
        <taxon>Pirellulales</taxon>
        <taxon>Lacipirellulaceae</taxon>
        <taxon>Botrimarina</taxon>
    </lineage>
</organism>
<comment type="caution">
    <text evidence="5">The sequence shown here is derived from an EMBL/GenBank/DDBJ whole genome shotgun (WGS) entry which is preliminary data.</text>
</comment>
<dbReference type="SMART" id="SM00418">
    <property type="entry name" value="HTH_ARSR"/>
    <property type="match status" value="1"/>
</dbReference>
<dbReference type="EMBL" id="SJPR01000004">
    <property type="protein sequence ID" value="TWT96059.1"/>
    <property type="molecule type" value="Genomic_DNA"/>
</dbReference>
<reference evidence="5 6" key="1">
    <citation type="submission" date="2019-02" db="EMBL/GenBank/DDBJ databases">
        <title>Deep-cultivation of Planctomycetes and their phenomic and genomic characterization uncovers novel biology.</title>
        <authorList>
            <person name="Wiegand S."/>
            <person name="Jogler M."/>
            <person name="Boedeker C."/>
            <person name="Pinto D."/>
            <person name="Vollmers J."/>
            <person name="Rivas-Marin E."/>
            <person name="Kohn T."/>
            <person name="Peeters S.H."/>
            <person name="Heuer A."/>
            <person name="Rast P."/>
            <person name="Oberbeckmann S."/>
            <person name="Bunk B."/>
            <person name="Jeske O."/>
            <person name="Meyerdierks A."/>
            <person name="Storesund J.E."/>
            <person name="Kallscheuer N."/>
            <person name="Luecker S."/>
            <person name="Lage O.M."/>
            <person name="Pohl T."/>
            <person name="Merkel B.J."/>
            <person name="Hornburger P."/>
            <person name="Mueller R.-W."/>
            <person name="Bruemmer F."/>
            <person name="Labrenz M."/>
            <person name="Spormann A.M."/>
            <person name="Op Den Camp H."/>
            <person name="Overmann J."/>
            <person name="Amann R."/>
            <person name="Jetten M.S.M."/>
            <person name="Mascher T."/>
            <person name="Medema M.H."/>
            <person name="Devos D.P."/>
            <person name="Kaster A.-K."/>
            <person name="Ovreas L."/>
            <person name="Rohde M."/>
            <person name="Galperin M.Y."/>
            <person name="Jogler C."/>
        </authorList>
    </citation>
    <scope>NUCLEOTIDE SEQUENCE [LARGE SCALE GENOMIC DNA]</scope>
    <source>
        <strain evidence="5 6">Pla108</strain>
    </source>
</reference>
<dbReference type="SUPFAM" id="SSF46785">
    <property type="entry name" value="Winged helix' DNA-binding domain"/>
    <property type="match status" value="1"/>
</dbReference>
<keyword evidence="6" id="KW-1185">Reference proteome</keyword>
<evidence type="ECO:0000313" key="5">
    <source>
        <dbReference type="EMBL" id="TWT96059.1"/>
    </source>
</evidence>